<gene>
    <name evidence="1" type="ORF">PV06_11892</name>
</gene>
<dbReference type="HOGENOM" id="CLU_2687850_0_0_1"/>
<dbReference type="STRING" id="215243.A0A0D2D0K0"/>
<organism evidence="1 2">
    <name type="scientific">Exophiala oligosperma</name>
    <dbReference type="NCBI Taxonomy" id="215243"/>
    <lineage>
        <taxon>Eukaryota</taxon>
        <taxon>Fungi</taxon>
        <taxon>Dikarya</taxon>
        <taxon>Ascomycota</taxon>
        <taxon>Pezizomycotina</taxon>
        <taxon>Eurotiomycetes</taxon>
        <taxon>Chaetothyriomycetidae</taxon>
        <taxon>Chaetothyriales</taxon>
        <taxon>Herpotrichiellaceae</taxon>
        <taxon>Exophiala</taxon>
    </lineage>
</organism>
<proteinExistence type="predicted"/>
<reference evidence="1 2" key="1">
    <citation type="submission" date="2015-01" db="EMBL/GenBank/DDBJ databases">
        <title>The Genome Sequence of Exophiala oligosperma CBS72588.</title>
        <authorList>
            <consortium name="The Broad Institute Genomics Platform"/>
            <person name="Cuomo C."/>
            <person name="de Hoog S."/>
            <person name="Gorbushina A."/>
            <person name="Stielow B."/>
            <person name="Teixiera M."/>
            <person name="Abouelleil A."/>
            <person name="Chapman S.B."/>
            <person name="Priest M."/>
            <person name="Young S.K."/>
            <person name="Wortman J."/>
            <person name="Nusbaum C."/>
            <person name="Birren B."/>
        </authorList>
    </citation>
    <scope>NUCLEOTIDE SEQUENCE [LARGE SCALE GENOMIC DNA]</scope>
    <source>
        <strain evidence="1 2">CBS 72588</strain>
    </source>
</reference>
<dbReference type="GeneID" id="27363966"/>
<protein>
    <submittedName>
        <fullName evidence="1">Uncharacterized protein</fullName>
    </submittedName>
</protein>
<dbReference type="Proteomes" id="UP000053342">
    <property type="component" value="Unassembled WGS sequence"/>
</dbReference>
<sequence>MHYSQIFNRTEYVVIQKLQINVKESDWKFWGTVDPNTMEEIDKLMEGQKGQDTLAARFREQLSTVTGGFVGMLG</sequence>
<dbReference type="RefSeq" id="XP_016255981.1">
    <property type="nucleotide sequence ID" value="XM_016413638.1"/>
</dbReference>
<evidence type="ECO:0000313" key="1">
    <source>
        <dbReference type="EMBL" id="KIW35765.1"/>
    </source>
</evidence>
<dbReference type="EMBL" id="KN847434">
    <property type="protein sequence ID" value="KIW35765.1"/>
    <property type="molecule type" value="Genomic_DNA"/>
</dbReference>
<evidence type="ECO:0000313" key="2">
    <source>
        <dbReference type="Proteomes" id="UP000053342"/>
    </source>
</evidence>
<keyword evidence="2" id="KW-1185">Reference proteome</keyword>
<dbReference type="AlphaFoldDB" id="A0A0D2D0K0"/>
<dbReference type="OrthoDB" id="19619at2759"/>
<accession>A0A0D2D0K0</accession>
<name>A0A0D2D0K0_9EURO</name>
<dbReference type="VEuPathDB" id="FungiDB:PV06_11892"/>